<protein>
    <submittedName>
        <fullName evidence="2">Uncharacterized protein</fullName>
    </submittedName>
</protein>
<evidence type="ECO:0000313" key="3">
    <source>
        <dbReference type="Proteomes" id="UP000442707"/>
    </source>
</evidence>
<evidence type="ECO:0000313" key="2">
    <source>
        <dbReference type="EMBL" id="KAB1139855.1"/>
    </source>
</evidence>
<gene>
    <name evidence="2" type="ORF">F7R91_38230</name>
</gene>
<keyword evidence="1" id="KW-0472">Membrane</keyword>
<sequence length="61" mass="6530">MPPPSSLQVQLDRLGRRLALLSGVAVVAYAVVALVRGGTLSGIALRSVALAQPRSRRRHDR</sequence>
<feature type="transmembrane region" description="Helical" evidence="1">
    <location>
        <begin position="20"/>
        <end position="48"/>
    </location>
</feature>
<reference evidence="2 3" key="1">
    <citation type="submission" date="2019-09" db="EMBL/GenBank/DDBJ databases">
        <title>Screening of Novel Bioactive Compounds from Soil-Associated.</title>
        <authorList>
            <person name="Zhao S."/>
        </authorList>
    </citation>
    <scope>NUCLEOTIDE SEQUENCE [LARGE SCALE GENOMIC DNA]</scope>
    <source>
        <strain evidence="2 3">HIT-DPA4</strain>
    </source>
</reference>
<keyword evidence="3" id="KW-1185">Reference proteome</keyword>
<evidence type="ECO:0000256" key="1">
    <source>
        <dbReference type="SAM" id="Phobius"/>
    </source>
</evidence>
<dbReference type="RefSeq" id="WP_150957972.1">
    <property type="nucleotide sequence ID" value="NZ_VZRB01000051.1"/>
</dbReference>
<proteinExistence type="predicted"/>
<name>A0A6H9UP23_9ACTN</name>
<dbReference type="EMBL" id="VZRB01000051">
    <property type="protein sequence ID" value="KAB1139855.1"/>
    <property type="molecule type" value="Genomic_DNA"/>
</dbReference>
<accession>A0A6H9UP23</accession>
<keyword evidence="1" id="KW-0812">Transmembrane</keyword>
<organism evidence="2 3">
    <name type="scientific">Streptomyces luteolifulvus</name>
    <dbReference type="NCBI Taxonomy" id="2615112"/>
    <lineage>
        <taxon>Bacteria</taxon>
        <taxon>Bacillati</taxon>
        <taxon>Actinomycetota</taxon>
        <taxon>Actinomycetes</taxon>
        <taxon>Kitasatosporales</taxon>
        <taxon>Streptomycetaceae</taxon>
        <taxon>Streptomyces</taxon>
    </lineage>
</organism>
<dbReference type="Proteomes" id="UP000442707">
    <property type="component" value="Unassembled WGS sequence"/>
</dbReference>
<keyword evidence="1" id="KW-1133">Transmembrane helix</keyword>
<comment type="caution">
    <text evidence="2">The sequence shown here is derived from an EMBL/GenBank/DDBJ whole genome shotgun (WGS) entry which is preliminary data.</text>
</comment>
<dbReference type="AlphaFoldDB" id="A0A6H9UP23"/>